<name>E1R1H1_SEDSS</name>
<evidence type="ECO:0000313" key="2">
    <source>
        <dbReference type="Proteomes" id="UP000002318"/>
    </source>
</evidence>
<sequence length="140" mass="14555">MRDIHHTIAMETAIVPALLSADGTPVEVDLQGYDAAEVVLSIGPGGISFTEDNKIEFILSHSLDGVTYTPVTAGDLDGLEGDIEGGVILSLTEEKPEASMLCLGYVGALRYLKLSAVFSGTHAEGTAVSAVVIKGRPNLA</sequence>
<protein>
    <submittedName>
        <fullName evidence="1">Uncharacterized protein</fullName>
    </submittedName>
</protein>
<dbReference type="AlphaFoldDB" id="E1R1H1"/>
<keyword evidence="2" id="KW-1185">Reference proteome</keyword>
<dbReference type="KEGG" id="ssm:Spirs_1990"/>
<evidence type="ECO:0000313" key="1">
    <source>
        <dbReference type="EMBL" id="ADK81112.1"/>
    </source>
</evidence>
<dbReference type="eggNOG" id="ENOG5032FXJ">
    <property type="taxonomic scope" value="Bacteria"/>
</dbReference>
<proteinExistence type="predicted"/>
<dbReference type="OrthoDB" id="5464931at2"/>
<dbReference type="RefSeq" id="WP_013254576.1">
    <property type="nucleotide sequence ID" value="NC_014364.1"/>
</dbReference>
<reference evidence="1 2" key="1">
    <citation type="journal article" date="2010" name="Stand. Genomic Sci.">
        <title>Complete genome sequence of Spirochaeta smaragdinae type strain (SEBR 4228).</title>
        <authorList>
            <person name="Mavromatis K."/>
            <person name="Yasawong M."/>
            <person name="Chertkov O."/>
            <person name="Lapidus A."/>
            <person name="Lucas S."/>
            <person name="Nolan M."/>
            <person name="Del Rio T.G."/>
            <person name="Tice H."/>
            <person name="Cheng J.F."/>
            <person name="Pitluck S."/>
            <person name="Liolios K."/>
            <person name="Ivanova N."/>
            <person name="Tapia R."/>
            <person name="Han C."/>
            <person name="Bruce D."/>
            <person name="Goodwin L."/>
            <person name="Pati A."/>
            <person name="Chen A."/>
            <person name="Palaniappan K."/>
            <person name="Land M."/>
            <person name="Hauser L."/>
            <person name="Chang Y.J."/>
            <person name="Jeffries C.D."/>
            <person name="Detter J.C."/>
            <person name="Rohde M."/>
            <person name="Brambilla E."/>
            <person name="Spring S."/>
            <person name="Goker M."/>
            <person name="Sikorski J."/>
            <person name="Woyke T."/>
            <person name="Bristow J."/>
            <person name="Eisen J.A."/>
            <person name="Markowitz V."/>
            <person name="Hugenholtz P."/>
            <person name="Klenk H.P."/>
            <person name="Kyrpides N.C."/>
        </authorList>
    </citation>
    <scope>NUCLEOTIDE SEQUENCE [LARGE SCALE GENOMIC DNA]</scope>
    <source>
        <strain evidence="2">DSM 11293 / JCM 15392 / SEBR 4228</strain>
    </source>
</reference>
<dbReference type="HOGENOM" id="CLU_148545_1_0_12"/>
<dbReference type="STRING" id="573413.Spirs_1990"/>
<gene>
    <name evidence="1" type="ordered locus">Spirs_1990</name>
</gene>
<dbReference type="EMBL" id="CP002116">
    <property type="protein sequence ID" value="ADK81112.1"/>
    <property type="molecule type" value="Genomic_DNA"/>
</dbReference>
<dbReference type="Proteomes" id="UP000002318">
    <property type="component" value="Chromosome"/>
</dbReference>
<accession>E1R1H1</accession>
<organism evidence="1 2">
    <name type="scientific">Sediminispirochaeta smaragdinae (strain DSM 11293 / JCM 15392 / SEBR 4228)</name>
    <name type="common">Spirochaeta smaragdinae</name>
    <dbReference type="NCBI Taxonomy" id="573413"/>
    <lineage>
        <taxon>Bacteria</taxon>
        <taxon>Pseudomonadati</taxon>
        <taxon>Spirochaetota</taxon>
        <taxon>Spirochaetia</taxon>
        <taxon>Spirochaetales</taxon>
        <taxon>Spirochaetaceae</taxon>
        <taxon>Sediminispirochaeta</taxon>
    </lineage>
</organism>